<organism evidence="1 2">
    <name type="scientific">Trichonephila clavata</name>
    <name type="common">Joro spider</name>
    <name type="synonym">Nephila clavata</name>
    <dbReference type="NCBI Taxonomy" id="2740835"/>
    <lineage>
        <taxon>Eukaryota</taxon>
        <taxon>Metazoa</taxon>
        <taxon>Ecdysozoa</taxon>
        <taxon>Arthropoda</taxon>
        <taxon>Chelicerata</taxon>
        <taxon>Arachnida</taxon>
        <taxon>Araneae</taxon>
        <taxon>Araneomorphae</taxon>
        <taxon>Entelegynae</taxon>
        <taxon>Araneoidea</taxon>
        <taxon>Nephilidae</taxon>
        <taxon>Trichonephila</taxon>
    </lineage>
</organism>
<gene>
    <name evidence="1" type="ORF">TNCT_55801</name>
</gene>
<evidence type="ECO:0000313" key="2">
    <source>
        <dbReference type="Proteomes" id="UP000887116"/>
    </source>
</evidence>
<evidence type="ECO:0000313" key="1">
    <source>
        <dbReference type="EMBL" id="GFQ91793.1"/>
    </source>
</evidence>
<protein>
    <submittedName>
        <fullName evidence="1">Uncharacterized protein</fullName>
    </submittedName>
</protein>
<dbReference type="AlphaFoldDB" id="A0A8X6FYW3"/>
<reference evidence="1" key="1">
    <citation type="submission" date="2020-07" db="EMBL/GenBank/DDBJ databases">
        <title>Multicomponent nature underlies the extraordinary mechanical properties of spider dragline silk.</title>
        <authorList>
            <person name="Kono N."/>
            <person name="Nakamura H."/>
            <person name="Mori M."/>
            <person name="Yoshida Y."/>
            <person name="Ohtoshi R."/>
            <person name="Malay A.D."/>
            <person name="Moran D.A.P."/>
            <person name="Tomita M."/>
            <person name="Numata K."/>
            <person name="Arakawa K."/>
        </authorList>
    </citation>
    <scope>NUCLEOTIDE SEQUENCE</scope>
</reference>
<proteinExistence type="predicted"/>
<dbReference type="Proteomes" id="UP000887116">
    <property type="component" value="Unassembled WGS sequence"/>
</dbReference>
<dbReference type="EMBL" id="BMAO01023915">
    <property type="protein sequence ID" value="GFQ91793.1"/>
    <property type="molecule type" value="Genomic_DNA"/>
</dbReference>
<sequence length="90" mass="10562">MAQRYPQMNAICGYPTDSYFYILFQPFVFFSKSKHTVQRPNIRSAVIADERPITNLCPFQLSQKPILCSQTWIWKILSRSHDLSVYRVSS</sequence>
<comment type="caution">
    <text evidence="1">The sequence shown here is derived from an EMBL/GenBank/DDBJ whole genome shotgun (WGS) entry which is preliminary data.</text>
</comment>
<keyword evidence="2" id="KW-1185">Reference proteome</keyword>
<name>A0A8X6FYW3_TRICU</name>
<accession>A0A8X6FYW3</accession>